<keyword evidence="1" id="KW-1133">Transmembrane helix</keyword>
<dbReference type="EMBL" id="CP051167">
    <property type="protein sequence ID" value="QIZ71707.1"/>
    <property type="molecule type" value="Genomic_DNA"/>
</dbReference>
<dbReference type="Proteomes" id="UP000500857">
    <property type="component" value="Chromosome"/>
</dbReference>
<evidence type="ECO:0000256" key="1">
    <source>
        <dbReference type="SAM" id="Phobius"/>
    </source>
</evidence>
<evidence type="ECO:0000313" key="3">
    <source>
        <dbReference type="Proteomes" id="UP000500857"/>
    </source>
</evidence>
<name>A0A6H1TZY0_9CYAN</name>
<sequence>MKDWNFSKLFGILPISLILLFGLIYYLATLHIRLALVTEFALLSSLILIWFKLFDRLLTHP</sequence>
<dbReference type="RefSeq" id="WP_168569859.1">
    <property type="nucleotide sequence ID" value="NZ_CP051167.1"/>
</dbReference>
<evidence type="ECO:0000313" key="2">
    <source>
        <dbReference type="EMBL" id="QIZ71707.1"/>
    </source>
</evidence>
<protein>
    <submittedName>
        <fullName evidence="2">Uncharacterized protein</fullName>
    </submittedName>
</protein>
<reference evidence="2 3" key="1">
    <citation type="submission" date="2020-04" db="EMBL/GenBank/DDBJ databases">
        <authorList>
            <person name="Basu S."/>
            <person name="Maruthanayagam V."/>
            <person name="Chakraborty S."/>
            <person name="Pramanik A."/>
            <person name="Mukherjee J."/>
            <person name="Brink B."/>
        </authorList>
    </citation>
    <scope>NUCLEOTIDE SEQUENCE [LARGE SCALE GENOMIC DNA]</scope>
    <source>
        <strain evidence="2 3">AP17</strain>
    </source>
</reference>
<gene>
    <name evidence="2" type="ORF">HCG48_14880</name>
</gene>
<organism evidence="2 3">
    <name type="scientific">Oxynema aestuarii AP17</name>
    <dbReference type="NCBI Taxonomy" id="2064643"/>
    <lineage>
        <taxon>Bacteria</taxon>
        <taxon>Bacillati</taxon>
        <taxon>Cyanobacteriota</taxon>
        <taxon>Cyanophyceae</taxon>
        <taxon>Oscillatoriophycideae</taxon>
        <taxon>Oscillatoriales</taxon>
        <taxon>Oscillatoriaceae</taxon>
        <taxon>Oxynema</taxon>
        <taxon>Oxynema aestuarii</taxon>
    </lineage>
</organism>
<keyword evidence="1" id="KW-0472">Membrane</keyword>
<dbReference type="KEGG" id="oxy:HCG48_14880"/>
<keyword evidence="3" id="KW-1185">Reference proteome</keyword>
<feature type="transmembrane region" description="Helical" evidence="1">
    <location>
        <begin position="34"/>
        <end position="54"/>
    </location>
</feature>
<feature type="transmembrane region" description="Helical" evidence="1">
    <location>
        <begin position="9"/>
        <end position="28"/>
    </location>
</feature>
<accession>A0A6H1TZY0</accession>
<dbReference type="AlphaFoldDB" id="A0A6H1TZY0"/>
<keyword evidence="1" id="KW-0812">Transmembrane</keyword>
<proteinExistence type="predicted"/>